<protein>
    <recommendedName>
        <fullName evidence="4">Fungal-type protein kinase domain-containing protein</fullName>
    </recommendedName>
</protein>
<dbReference type="Proteomes" id="UP000030671">
    <property type="component" value="Unassembled WGS sequence"/>
</dbReference>
<gene>
    <name evidence="2" type="ORF">HETIRDRAFT_314327</name>
</gene>
<dbReference type="HOGENOM" id="CLU_1791461_0_0_1"/>
<feature type="non-terminal residue" evidence="2">
    <location>
        <position position="145"/>
    </location>
</feature>
<evidence type="ECO:0008006" key="4">
    <source>
        <dbReference type="Google" id="ProtNLM"/>
    </source>
</evidence>
<dbReference type="OrthoDB" id="5569250at2759"/>
<evidence type="ECO:0000256" key="1">
    <source>
        <dbReference type="SAM" id="MobiDB-lite"/>
    </source>
</evidence>
<accession>W4KE39</accession>
<dbReference type="InParanoid" id="W4KE39"/>
<feature type="region of interest" description="Disordered" evidence="1">
    <location>
        <begin position="1"/>
        <end position="20"/>
    </location>
</feature>
<keyword evidence="3" id="KW-1185">Reference proteome</keyword>
<name>W4KE39_HETIT</name>
<dbReference type="AlphaFoldDB" id="W4KE39"/>
<dbReference type="EMBL" id="KI925456">
    <property type="protein sequence ID" value="ETW83585.1"/>
    <property type="molecule type" value="Genomic_DNA"/>
</dbReference>
<dbReference type="KEGG" id="hir:HETIRDRAFT_314327"/>
<evidence type="ECO:0000313" key="2">
    <source>
        <dbReference type="EMBL" id="ETW83585.1"/>
    </source>
</evidence>
<organism evidence="2 3">
    <name type="scientific">Heterobasidion irregulare (strain TC 32-1)</name>
    <dbReference type="NCBI Taxonomy" id="747525"/>
    <lineage>
        <taxon>Eukaryota</taxon>
        <taxon>Fungi</taxon>
        <taxon>Dikarya</taxon>
        <taxon>Basidiomycota</taxon>
        <taxon>Agaricomycotina</taxon>
        <taxon>Agaricomycetes</taxon>
        <taxon>Russulales</taxon>
        <taxon>Bondarzewiaceae</taxon>
        <taxon>Heterobasidion</taxon>
        <taxon>Heterobasidion annosum species complex</taxon>
    </lineage>
</organism>
<sequence>MDSTAVAIPGPPEQYDTSSHVREVPIPKNKWLFSVHDQMSGESNTRIQLPQKALEQSQTRCGTHATDMLSSALCVNHAINLHIVDDVASIWWYDHQGTIRSEAMNFIQDLPRFLVLLLTFQRFTLEDWGVNTMLNPKARDIHDAA</sequence>
<dbReference type="RefSeq" id="XP_009543363.1">
    <property type="nucleotide sequence ID" value="XM_009545068.1"/>
</dbReference>
<evidence type="ECO:0000313" key="3">
    <source>
        <dbReference type="Proteomes" id="UP000030671"/>
    </source>
</evidence>
<dbReference type="GeneID" id="20670113"/>
<proteinExistence type="predicted"/>
<reference evidence="2 3" key="1">
    <citation type="journal article" date="2012" name="New Phytol.">
        <title>Insight into trade-off between wood decay and parasitism from the genome of a fungal forest pathogen.</title>
        <authorList>
            <person name="Olson A."/>
            <person name="Aerts A."/>
            <person name="Asiegbu F."/>
            <person name="Belbahri L."/>
            <person name="Bouzid O."/>
            <person name="Broberg A."/>
            <person name="Canback B."/>
            <person name="Coutinho P.M."/>
            <person name="Cullen D."/>
            <person name="Dalman K."/>
            <person name="Deflorio G."/>
            <person name="van Diepen L.T."/>
            <person name="Dunand C."/>
            <person name="Duplessis S."/>
            <person name="Durling M."/>
            <person name="Gonthier P."/>
            <person name="Grimwood J."/>
            <person name="Fossdal C.G."/>
            <person name="Hansson D."/>
            <person name="Henrissat B."/>
            <person name="Hietala A."/>
            <person name="Himmelstrand K."/>
            <person name="Hoffmeister D."/>
            <person name="Hogberg N."/>
            <person name="James T.Y."/>
            <person name="Karlsson M."/>
            <person name="Kohler A."/>
            <person name="Kues U."/>
            <person name="Lee Y.H."/>
            <person name="Lin Y.C."/>
            <person name="Lind M."/>
            <person name="Lindquist E."/>
            <person name="Lombard V."/>
            <person name="Lucas S."/>
            <person name="Lunden K."/>
            <person name="Morin E."/>
            <person name="Murat C."/>
            <person name="Park J."/>
            <person name="Raffaello T."/>
            <person name="Rouze P."/>
            <person name="Salamov A."/>
            <person name="Schmutz J."/>
            <person name="Solheim H."/>
            <person name="Stahlberg J."/>
            <person name="Velez H."/>
            <person name="de Vries R.P."/>
            <person name="Wiebenga A."/>
            <person name="Woodward S."/>
            <person name="Yakovlev I."/>
            <person name="Garbelotto M."/>
            <person name="Martin F."/>
            <person name="Grigoriev I.V."/>
            <person name="Stenlid J."/>
        </authorList>
    </citation>
    <scope>NUCLEOTIDE SEQUENCE [LARGE SCALE GENOMIC DNA]</scope>
    <source>
        <strain evidence="2 3">TC 32-1</strain>
    </source>
</reference>